<feature type="transmembrane region" description="Helical" evidence="6">
    <location>
        <begin position="82"/>
        <end position="109"/>
    </location>
</feature>
<dbReference type="PROSITE" id="PS01309">
    <property type="entry name" value="UPF0057"/>
    <property type="match status" value="1"/>
</dbReference>
<dbReference type="Proteomes" id="UP000887572">
    <property type="component" value="Unplaced"/>
</dbReference>
<comment type="similarity">
    <text evidence="2">Belongs to the UPF0057 (PMP3) family.</text>
</comment>
<evidence type="ECO:0000256" key="1">
    <source>
        <dbReference type="ARBA" id="ARBA00004370"/>
    </source>
</evidence>
<protein>
    <submittedName>
        <fullName evidence="9">Plasma membrane proteolipid 3</fullName>
    </submittedName>
</protein>
<evidence type="ECO:0000256" key="5">
    <source>
        <dbReference type="ARBA" id="ARBA00023136"/>
    </source>
</evidence>
<dbReference type="Pfam" id="PF01679">
    <property type="entry name" value="Pmp3"/>
    <property type="match status" value="1"/>
</dbReference>
<proteinExistence type="inferred from homology"/>
<dbReference type="WBParaSite" id="Gr19_v10_g14611.t1">
    <property type="protein sequence ID" value="Gr19_v10_g14611.t1"/>
    <property type="gene ID" value="Gr19_v10_g14611"/>
</dbReference>
<name>A0A914H733_GLORO</name>
<dbReference type="GO" id="GO:0016020">
    <property type="term" value="C:membrane"/>
    <property type="evidence" value="ECO:0007669"/>
    <property type="project" value="UniProtKB-SubCell"/>
</dbReference>
<feature type="signal peptide" evidence="7">
    <location>
        <begin position="1"/>
        <end position="20"/>
    </location>
</feature>
<dbReference type="InterPro" id="IPR000612">
    <property type="entry name" value="PMP3"/>
</dbReference>
<evidence type="ECO:0000313" key="8">
    <source>
        <dbReference type="Proteomes" id="UP000887572"/>
    </source>
</evidence>
<keyword evidence="7" id="KW-0732">Signal</keyword>
<evidence type="ECO:0000256" key="7">
    <source>
        <dbReference type="SAM" id="SignalP"/>
    </source>
</evidence>
<evidence type="ECO:0000256" key="3">
    <source>
        <dbReference type="ARBA" id="ARBA00022692"/>
    </source>
</evidence>
<evidence type="ECO:0000313" key="9">
    <source>
        <dbReference type="WBParaSite" id="Gr19_v10_g14611.t1"/>
    </source>
</evidence>
<comment type="subcellular location">
    <subcellularLocation>
        <location evidence="1">Membrane</location>
    </subcellularLocation>
</comment>
<keyword evidence="5 6" id="KW-0472">Membrane</keyword>
<evidence type="ECO:0000256" key="6">
    <source>
        <dbReference type="SAM" id="Phobius"/>
    </source>
</evidence>
<evidence type="ECO:0000256" key="2">
    <source>
        <dbReference type="ARBA" id="ARBA00009530"/>
    </source>
</evidence>
<accession>A0A914H733</accession>
<sequence length="111" mass="12534">MKLFLLSAVLLGTLLCQCQSDSVAVDHKDVAVESESAVADQHFLTRTKRASGGRWTTQQIIECIFCIFIPPVAVLIHGGHEWVLHLIINVVLWVLGWIPGTIHAFWYCFFR</sequence>
<keyword evidence="4 6" id="KW-1133">Transmembrane helix</keyword>
<organism evidence="8 9">
    <name type="scientific">Globodera rostochiensis</name>
    <name type="common">Golden nematode worm</name>
    <name type="synonym">Heterodera rostochiensis</name>
    <dbReference type="NCBI Taxonomy" id="31243"/>
    <lineage>
        <taxon>Eukaryota</taxon>
        <taxon>Metazoa</taxon>
        <taxon>Ecdysozoa</taxon>
        <taxon>Nematoda</taxon>
        <taxon>Chromadorea</taxon>
        <taxon>Rhabditida</taxon>
        <taxon>Tylenchina</taxon>
        <taxon>Tylenchomorpha</taxon>
        <taxon>Tylenchoidea</taxon>
        <taxon>Heteroderidae</taxon>
        <taxon>Heteroderinae</taxon>
        <taxon>Globodera</taxon>
    </lineage>
</organism>
<evidence type="ECO:0000256" key="4">
    <source>
        <dbReference type="ARBA" id="ARBA00022989"/>
    </source>
</evidence>
<dbReference type="PANTHER" id="PTHR21659:SF16">
    <property type="entry name" value="UPF0057 MEMBRANE PROTEIN C04G6.5-RELATED"/>
    <property type="match status" value="1"/>
</dbReference>
<feature type="chain" id="PRO_5037709760" evidence="7">
    <location>
        <begin position="21"/>
        <end position="111"/>
    </location>
</feature>
<keyword evidence="3 6" id="KW-0812">Transmembrane</keyword>
<keyword evidence="8" id="KW-1185">Reference proteome</keyword>
<dbReference type="PANTHER" id="PTHR21659">
    <property type="entry name" value="HYDROPHOBIC PROTEIN RCI2 LOW TEMPERATURE AND SALT RESPONSIVE PROTEIN LTI6 -RELATED"/>
    <property type="match status" value="1"/>
</dbReference>
<dbReference type="AlphaFoldDB" id="A0A914H733"/>
<reference evidence="9" key="1">
    <citation type="submission" date="2022-11" db="UniProtKB">
        <authorList>
            <consortium name="WormBaseParasite"/>
        </authorList>
    </citation>
    <scope>IDENTIFICATION</scope>
</reference>